<feature type="domain" description="Putative restriction endonuclease" evidence="1">
    <location>
        <begin position="10"/>
        <end position="178"/>
    </location>
</feature>
<dbReference type="Gene3D" id="3.90.1570.10">
    <property type="entry name" value="tt1808, chain A"/>
    <property type="match status" value="1"/>
</dbReference>
<keyword evidence="3" id="KW-1185">Reference proteome</keyword>
<dbReference type="Pfam" id="PF05685">
    <property type="entry name" value="Uma2"/>
    <property type="match status" value="1"/>
</dbReference>
<proteinExistence type="predicted"/>
<dbReference type="OrthoDB" id="274259at2"/>
<dbReference type="SUPFAM" id="SSF52980">
    <property type="entry name" value="Restriction endonuclease-like"/>
    <property type="match status" value="1"/>
</dbReference>
<reference evidence="2 3" key="1">
    <citation type="submission" date="2019-08" db="EMBL/GenBank/DDBJ databases">
        <title>Deep-cultivation of Planctomycetes and their phenomic and genomic characterization uncovers novel biology.</title>
        <authorList>
            <person name="Wiegand S."/>
            <person name="Jogler M."/>
            <person name="Boedeker C."/>
            <person name="Pinto D."/>
            <person name="Vollmers J."/>
            <person name="Rivas-Marin E."/>
            <person name="Kohn T."/>
            <person name="Peeters S.H."/>
            <person name="Heuer A."/>
            <person name="Rast P."/>
            <person name="Oberbeckmann S."/>
            <person name="Bunk B."/>
            <person name="Jeske O."/>
            <person name="Meyerdierks A."/>
            <person name="Storesund J.E."/>
            <person name="Kallscheuer N."/>
            <person name="Luecker S."/>
            <person name="Lage O.M."/>
            <person name="Pohl T."/>
            <person name="Merkel B.J."/>
            <person name="Hornburger P."/>
            <person name="Mueller R.-W."/>
            <person name="Bruemmer F."/>
            <person name="Labrenz M."/>
            <person name="Spormann A.M."/>
            <person name="Op den Camp H."/>
            <person name="Overmann J."/>
            <person name="Amann R."/>
            <person name="Jetten M.S.M."/>
            <person name="Mascher T."/>
            <person name="Medema M.H."/>
            <person name="Devos D.P."/>
            <person name="Kaster A.-K."/>
            <person name="Ovreas L."/>
            <person name="Rohde M."/>
            <person name="Galperin M.Y."/>
            <person name="Jogler C."/>
        </authorList>
    </citation>
    <scope>NUCLEOTIDE SEQUENCE [LARGE SCALE GENOMIC DNA]</scope>
    <source>
        <strain evidence="2 3">Pr1d</strain>
    </source>
</reference>
<evidence type="ECO:0000313" key="3">
    <source>
        <dbReference type="Proteomes" id="UP000323917"/>
    </source>
</evidence>
<dbReference type="EMBL" id="CP042913">
    <property type="protein sequence ID" value="QEG33391.1"/>
    <property type="molecule type" value="Genomic_DNA"/>
</dbReference>
<organism evidence="2 3">
    <name type="scientific">Bythopirellula goksoeyrii</name>
    <dbReference type="NCBI Taxonomy" id="1400387"/>
    <lineage>
        <taxon>Bacteria</taxon>
        <taxon>Pseudomonadati</taxon>
        <taxon>Planctomycetota</taxon>
        <taxon>Planctomycetia</taxon>
        <taxon>Pirellulales</taxon>
        <taxon>Lacipirellulaceae</taxon>
        <taxon>Bythopirellula</taxon>
    </lineage>
</organism>
<dbReference type="PANTHER" id="PTHR34107">
    <property type="entry name" value="SLL0198 PROTEIN-RELATED"/>
    <property type="match status" value="1"/>
</dbReference>
<dbReference type="InterPro" id="IPR008538">
    <property type="entry name" value="Uma2"/>
</dbReference>
<evidence type="ECO:0000313" key="2">
    <source>
        <dbReference type="EMBL" id="QEG33391.1"/>
    </source>
</evidence>
<protein>
    <recommendedName>
        <fullName evidence="1">Putative restriction endonuclease domain-containing protein</fullName>
    </recommendedName>
</protein>
<sequence length="182" mass="19762">MSTHTLTTADELLALPRGMGVRYELVLGELRTMSPTGWHHGSIVSKLHVRLAAYVDANNLGMMFGAETGFRLSSDPDTVRAPDIAFVAKENVPVKLLDEGFWPGAPDLAVEVLSPSDRTGEVNEKIDAWLKAGCVAVWIVDPKLETVTTHHPHRDIQVNAAGESMSDDIVLPGFSCAVKDLF</sequence>
<dbReference type="AlphaFoldDB" id="A0A5B9QGB8"/>
<dbReference type="InterPro" id="IPR012296">
    <property type="entry name" value="Nuclease_put_TT1808"/>
</dbReference>
<name>A0A5B9QGB8_9BACT</name>
<accession>A0A5B9QGB8</accession>
<dbReference type="CDD" id="cd06260">
    <property type="entry name" value="DUF820-like"/>
    <property type="match status" value="1"/>
</dbReference>
<dbReference type="Proteomes" id="UP000323917">
    <property type="component" value="Chromosome"/>
</dbReference>
<dbReference type="PANTHER" id="PTHR34107:SF4">
    <property type="entry name" value="SLL1222 PROTEIN"/>
    <property type="match status" value="1"/>
</dbReference>
<gene>
    <name evidence="2" type="ORF">Pr1d_06520</name>
</gene>
<evidence type="ECO:0000259" key="1">
    <source>
        <dbReference type="Pfam" id="PF05685"/>
    </source>
</evidence>
<dbReference type="KEGG" id="bgok:Pr1d_06520"/>
<dbReference type="InterPro" id="IPR011335">
    <property type="entry name" value="Restrct_endonuc-II-like"/>
</dbReference>
<dbReference type="RefSeq" id="WP_148072163.1">
    <property type="nucleotide sequence ID" value="NZ_CP042913.1"/>
</dbReference>